<keyword evidence="2" id="KW-1185">Reference proteome</keyword>
<name>A0ABR3R937_9PLEO</name>
<dbReference type="Proteomes" id="UP001521785">
    <property type="component" value="Unassembled WGS sequence"/>
</dbReference>
<gene>
    <name evidence="1" type="ORF">SLS60_007121</name>
</gene>
<proteinExistence type="predicted"/>
<protein>
    <submittedName>
        <fullName evidence="1">Uncharacterized protein</fullName>
    </submittedName>
</protein>
<evidence type="ECO:0000313" key="2">
    <source>
        <dbReference type="Proteomes" id="UP001521785"/>
    </source>
</evidence>
<reference evidence="1 2" key="1">
    <citation type="submission" date="2024-02" db="EMBL/GenBank/DDBJ databases">
        <title>De novo assembly and annotation of 12 fungi associated with fruit tree decline syndrome in Ontario, Canada.</title>
        <authorList>
            <person name="Sulman M."/>
            <person name="Ellouze W."/>
            <person name="Ilyukhin E."/>
        </authorList>
    </citation>
    <scope>NUCLEOTIDE SEQUENCE [LARGE SCALE GENOMIC DNA]</scope>
    <source>
        <strain evidence="1 2">M42-189</strain>
    </source>
</reference>
<evidence type="ECO:0000313" key="1">
    <source>
        <dbReference type="EMBL" id="KAL1600733.1"/>
    </source>
</evidence>
<comment type="caution">
    <text evidence="1">The sequence shown here is derived from an EMBL/GenBank/DDBJ whole genome shotgun (WGS) entry which is preliminary data.</text>
</comment>
<dbReference type="EMBL" id="JAKJXO020000009">
    <property type="protein sequence ID" value="KAL1600733.1"/>
    <property type="molecule type" value="Genomic_DNA"/>
</dbReference>
<organism evidence="1 2">
    <name type="scientific">Paraconiothyrium brasiliense</name>
    <dbReference type="NCBI Taxonomy" id="300254"/>
    <lineage>
        <taxon>Eukaryota</taxon>
        <taxon>Fungi</taxon>
        <taxon>Dikarya</taxon>
        <taxon>Ascomycota</taxon>
        <taxon>Pezizomycotina</taxon>
        <taxon>Dothideomycetes</taxon>
        <taxon>Pleosporomycetidae</taxon>
        <taxon>Pleosporales</taxon>
        <taxon>Massarineae</taxon>
        <taxon>Didymosphaeriaceae</taxon>
        <taxon>Paraconiothyrium</taxon>
    </lineage>
</organism>
<accession>A0ABR3R937</accession>
<sequence length="290" mass="32096">MSTSFNPKTAAINPLASEFNPLISAKAPVPEVMNGCVNLRRLSYEERRGLLEGPLITLTLNGNFIARVYKRVFMAVSLWANNRIKDRTTTTVLALPTSASRADPKALKTVIGWMSLAYIGAAKLRGIPMGQNTVEACKVYHAATALDMRPHVSHIAAYFHTYIDDQTTLLGYHELDAILRSFTPDTAVFKHLAKDLAHRRHKGKIPDLKQFTAYLEKNTSLSRAMDAVDEGYAAERKKKREAAQAAAHARYLKACEEEHRSMTEKRRCDQFVANLSAARGGRSGGYGMGA</sequence>